<dbReference type="Gene3D" id="1.10.10.10">
    <property type="entry name" value="Winged helix-like DNA-binding domain superfamily/Winged helix DNA-binding domain"/>
    <property type="match status" value="1"/>
</dbReference>
<dbReference type="STRING" id="306540.SAMN05421839_1174"/>
<dbReference type="GO" id="GO:0003700">
    <property type="term" value="F:DNA-binding transcription factor activity"/>
    <property type="evidence" value="ECO:0007669"/>
    <property type="project" value="InterPro"/>
</dbReference>
<evidence type="ECO:0000256" key="2">
    <source>
        <dbReference type="ARBA" id="ARBA00023125"/>
    </source>
</evidence>
<dbReference type="SMART" id="SM00345">
    <property type="entry name" value="HTH_GNTR"/>
    <property type="match status" value="1"/>
</dbReference>
<evidence type="ECO:0000313" key="6">
    <source>
        <dbReference type="EMBL" id="SFP38107.1"/>
    </source>
</evidence>
<evidence type="ECO:0000256" key="1">
    <source>
        <dbReference type="ARBA" id="ARBA00023015"/>
    </source>
</evidence>
<accession>A0A1I5PW15</accession>
<dbReference type="GO" id="GO:0045892">
    <property type="term" value="P:negative regulation of DNA-templated transcription"/>
    <property type="evidence" value="ECO:0007669"/>
    <property type="project" value="TreeGrafter"/>
</dbReference>
<gene>
    <name evidence="5" type="primary">yvoA</name>
    <name evidence="5" type="ORF">HHA03_17530</name>
    <name evidence="6" type="ORF">SAMN05421839_1174</name>
</gene>
<dbReference type="AlphaFoldDB" id="A0A1I5PW15"/>
<dbReference type="EMBL" id="FOXC01000017">
    <property type="protein sequence ID" value="SFP38107.1"/>
    <property type="molecule type" value="Genomic_DNA"/>
</dbReference>
<evidence type="ECO:0000313" key="5">
    <source>
        <dbReference type="EMBL" id="GEM02221.1"/>
    </source>
</evidence>
<keyword evidence="2" id="KW-0238">DNA-binding</keyword>
<dbReference type="InterPro" id="IPR011663">
    <property type="entry name" value="UTRA"/>
</dbReference>
<dbReference type="OrthoDB" id="9815017at2"/>
<dbReference type="Proteomes" id="UP000321547">
    <property type="component" value="Unassembled WGS sequence"/>
</dbReference>
<dbReference type="InterPro" id="IPR050679">
    <property type="entry name" value="Bact_HTH_transcr_reg"/>
</dbReference>
<protein>
    <submittedName>
        <fullName evidence="6">GntR family transcriptional regulator</fullName>
    </submittedName>
    <submittedName>
        <fullName evidence="5">HTH-type transcriptional repressor YvoA</fullName>
    </submittedName>
</protein>
<keyword evidence="1" id="KW-0805">Transcription regulation</keyword>
<dbReference type="InterPro" id="IPR000524">
    <property type="entry name" value="Tscrpt_reg_HTH_GntR"/>
</dbReference>
<sequence>MVNKQSKIPIYYQLEKAIKNEIDKSGMEPHSPIPSEREYAEKHGISRMTVRQAINNLVSQGILYRERGRGTFVSEQKFEQDISQLTSFSEDMRNRHLTPSTKIIKMNECVGPSAAHDKLKRTNEDVIYEIVRLRLANNEPIALETIYTPKKLIGELKDHQIETSFYHYLEATLGLSIKRGFQSIEAGLANSEEVTYLKIKKNDPVLIMHRISFLDDAAGTPIEFVKSIYRADRYKFNIEMNR</sequence>
<organism evidence="6 7">
    <name type="scientific">Halolactibacillus halophilus</name>
    <dbReference type="NCBI Taxonomy" id="306540"/>
    <lineage>
        <taxon>Bacteria</taxon>
        <taxon>Bacillati</taxon>
        <taxon>Bacillota</taxon>
        <taxon>Bacilli</taxon>
        <taxon>Bacillales</taxon>
        <taxon>Bacillaceae</taxon>
        <taxon>Halolactibacillus</taxon>
    </lineage>
</organism>
<keyword evidence="8" id="KW-1185">Reference proteome</keyword>
<dbReference type="EMBL" id="BJWI01000028">
    <property type="protein sequence ID" value="GEM02221.1"/>
    <property type="molecule type" value="Genomic_DNA"/>
</dbReference>
<dbReference type="Pfam" id="PF07702">
    <property type="entry name" value="UTRA"/>
    <property type="match status" value="1"/>
</dbReference>
<dbReference type="PRINTS" id="PR00035">
    <property type="entry name" value="HTHGNTR"/>
</dbReference>
<dbReference type="SUPFAM" id="SSF46785">
    <property type="entry name" value="Winged helix' DNA-binding domain"/>
    <property type="match status" value="1"/>
</dbReference>
<dbReference type="InterPro" id="IPR036388">
    <property type="entry name" value="WH-like_DNA-bd_sf"/>
</dbReference>
<evidence type="ECO:0000259" key="4">
    <source>
        <dbReference type="PROSITE" id="PS50949"/>
    </source>
</evidence>
<dbReference type="SUPFAM" id="SSF64288">
    <property type="entry name" value="Chorismate lyase-like"/>
    <property type="match status" value="1"/>
</dbReference>
<evidence type="ECO:0000256" key="3">
    <source>
        <dbReference type="ARBA" id="ARBA00023163"/>
    </source>
</evidence>
<name>A0A1I5PW15_9BACI</name>
<reference evidence="6 7" key="1">
    <citation type="submission" date="2016-10" db="EMBL/GenBank/DDBJ databases">
        <authorList>
            <person name="de Groot N.N."/>
        </authorList>
    </citation>
    <scope>NUCLEOTIDE SEQUENCE [LARGE SCALE GENOMIC DNA]</scope>
    <source>
        <strain evidence="6 7">DSM 17073</strain>
    </source>
</reference>
<dbReference type="InterPro" id="IPR036390">
    <property type="entry name" value="WH_DNA-bd_sf"/>
</dbReference>
<dbReference type="Gene3D" id="3.40.1410.10">
    <property type="entry name" value="Chorismate lyase-like"/>
    <property type="match status" value="1"/>
</dbReference>
<dbReference type="FunFam" id="1.10.10.10:FF:000079">
    <property type="entry name" value="GntR family transcriptional regulator"/>
    <property type="match status" value="1"/>
</dbReference>
<feature type="domain" description="HTH gntR-type" evidence="4">
    <location>
        <begin position="8"/>
        <end position="76"/>
    </location>
</feature>
<dbReference type="GO" id="GO:0003677">
    <property type="term" value="F:DNA binding"/>
    <property type="evidence" value="ECO:0007669"/>
    <property type="project" value="UniProtKB-KW"/>
</dbReference>
<proteinExistence type="predicted"/>
<dbReference type="SMART" id="SM00866">
    <property type="entry name" value="UTRA"/>
    <property type="match status" value="1"/>
</dbReference>
<evidence type="ECO:0000313" key="7">
    <source>
        <dbReference type="Proteomes" id="UP000242243"/>
    </source>
</evidence>
<dbReference type="CDD" id="cd07377">
    <property type="entry name" value="WHTH_GntR"/>
    <property type="match status" value="1"/>
</dbReference>
<dbReference type="Pfam" id="PF00392">
    <property type="entry name" value="GntR"/>
    <property type="match status" value="1"/>
</dbReference>
<dbReference type="PROSITE" id="PS50949">
    <property type="entry name" value="HTH_GNTR"/>
    <property type="match status" value="1"/>
</dbReference>
<dbReference type="RefSeq" id="WP_089831924.1">
    <property type="nucleotide sequence ID" value="NZ_BJWI01000028.1"/>
</dbReference>
<dbReference type="InterPro" id="IPR028978">
    <property type="entry name" value="Chorismate_lyase_/UTRA_dom_sf"/>
</dbReference>
<dbReference type="PANTHER" id="PTHR44846:SF1">
    <property type="entry name" value="MANNOSYL-D-GLYCERATE TRANSPORT_METABOLISM SYSTEM REPRESSOR MNGR-RELATED"/>
    <property type="match status" value="1"/>
</dbReference>
<reference evidence="5 8" key="2">
    <citation type="submission" date="2019-07" db="EMBL/GenBank/DDBJ databases">
        <title>Whole genome shotgun sequence of Halolactibacillus halophilus NBRC 100868.</title>
        <authorList>
            <person name="Hosoyama A."/>
            <person name="Uohara A."/>
            <person name="Ohji S."/>
            <person name="Ichikawa N."/>
        </authorList>
    </citation>
    <scope>NUCLEOTIDE SEQUENCE [LARGE SCALE GENOMIC DNA]</scope>
    <source>
        <strain evidence="5 8">NBRC 100868</strain>
    </source>
</reference>
<evidence type="ECO:0000313" key="8">
    <source>
        <dbReference type="Proteomes" id="UP000321547"/>
    </source>
</evidence>
<dbReference type="Proteomes" id="UP000242243">
    <property type="component" value="Unassembled WGS sequence"/>
</dbReference>
<keyword evidence="3" id="KW-0804">Transcription</keyword>
<dbReference type="PANTHER" id="PTHR44846">
    <property type="entry name" value="MANNOSYL-D-GLYCERATE TRANSPORT/METABOLISM SYSTEM REPRESSOR MNGR-RELATED"/>
    <property type="match status" value="1"/>
</dbReference>